<evidence type="ECO:0000313" key="8">
    <source>
        <dbReference type="EMBL" id="BEP29875.1"/>
    </source>
</evidence>
<dbReference type="InterPro" id="IPR029787">
    <property type="entry name" value="Nucleotide_cyclase"/>
</dbReference>
<organism evidence="8 9">
    <name type="scientific">Helicovermis profundi</name>
    <dbReference type="NCBI Taxonomy" id="3065157"/>
    <lineage>
        <taxon>Bacteria</taxon>
        <taxon>Bacillati</taxon>
        <taxon>Bacillota</taxon>
        <taxon>Clostridia</taxon>
        <taxon>Helicovermis</taxon>
    </lineage>
</organism>
<dbReference type="SUPFAM" id="SSF55073">
    <property type="entry name" value="Nucleotide cyclase"/>
    <property type="match status" value="1"/>
</dbReference>
<evidence type="ECO:0000259" key="7">
    <source>
        <dbReference type="PROSITE" id="PS50887"/>
    </source>
</evidence>
<dbReference type="Gene3D" id="3.30.70.270">
    <property type="match status" value="1"/>
</dbReference>
<dbReference type="PANTHER" id="PTHR45138:SF9">
    <property type="entry name" value="DIGUANYLATE CYCLASE DGCM-RELATED"/>
    <property type="match status" value="1"/>
</dbReference>
<dbReference type="GO" id="GO:0052621">
    <property type="term" value="F:diguanylate cyclase activity"/>
    <property type="evidence" value="ECO:0007669"/>
    <property type="project" value="TreeGrafter"/>
</dbReference>
<keyword evidence="2" id="KW-1003">Cell membrane</keyword>
<evidence type="ECO:0000256" key="2">
    <source>
        <dbReference type="ARBA" id="ARBA00022475"/>
    </source>
</evidence>
<dbReference type="Pfam" id="PF00990">
    <property type="entry name" value="GGDEF"/>
    <property type="match status" value="1"/>
</dbReference>
<dbReference type="CDD" id="cd18773">
    <property type="entry name" value="PDC1_HK_sensor"/>
    <property type="match status" value="1"/>
</dbReference>
<dbReference type="KEGG" id="hprf:HLPR_22060"/>
<keyword evidence="4 6" id="KW-1133">Transmembrane helix</keyword>
<name>A0AAU9ETX8_9FIRM</name>
<dbReference type="InterPro" id="IPR043128">
    <property type="entry name" value="Rev_trsase/Diguanyl_cyclase"/>
</dbReference>
<evidence type="ECO:0000256" key="5">
    <source>
        <dbReference type="ARBA" id="ARBA00023136"/>
    </source>
</evidence>
<sequence>MSRKFIIIVSLTVLFMFLLTSIVFYSYLKNTSKNDFIDVGNQFTSQVSNFVKFWVKDQVRIVKGIAEDDRIIDACLNPENEDKVLLAENYLKKLHEKYPYYENLPIAIKSKNSISRNINGKNIVITNGTFFIDTVNGKTIGKGGMNYSYISEIFKGKSYFISEIYPSILRKNPIFVISAPIYHNSKIIGIAIVSPQMEYFTKLFVDSIKHGKTGYMIYLDESFQVIAHPNRDYILTKDKDIINISSNIISKIDKGQNLFEASYLGVDKYYYGKKINFEPGHYKYSEYVILAQEKSEVYKSAYFSIKPILFFGLIVSIIVIAIILLIADINYKEKKEEQLLEMNETLENIVEERTKNLKSMALRDGLTNLYNHQHIHKLLQNEINIAKKNKKPLTIIFGDLDLFKSVNDIYGHQTGDNVLKEISKIFKKNLRKDDIVGRYGGEEFLFVLPDSLLNEGVSLAERIRKEVEEFTFICDNSVKFNITVSFGVTELKDESKADFVKRSDLLLYKAKEEGRNRVVVG</sequence>
<accession>A0AAU9ETX8</accession>
<keyword evidence="5 6" id="KW-0472">Membrane</keyword>
<dbReference type="CDD" id="cd01949">
    <property type="entry name" value="GGDEF"/>
    <property type="match status" value="1"/>
</dbReference>
<dbReference type="GO" id="GO:0005886">
    <property type="term" value="C:plasma membrane"/>
    <property type="evidence" value="ECO:0007669"/>
    <property type="project" value="UniProtKB-SubCell"/>
</dbReference>
<dbReference type="Pfam" id="PF02743">
    <property type="entry name" value="dCache_1"/>
    <property type="match status" value="1"/>
</dbReference>
<reference evidence="8 9" key="1">
    <citation type="submission" date="2023-08" db="EMBL/GenBank/DDBJ databases">
        <title>Helicovermis profunda gen. nov., sp. nov., a novel mesophilic, fermentative bacterium within the Bacillota from a deep-sea hydrothermal vent chimney.</title>
        <authorList>
            <person name="Miyazaki U."/>
            <person name="Mizutani D."/>
            <person name="Hashimoto Y."/>
            <person name="Tame A."/>
            <person name="Sawayama S."/>
            <person name="Miyazaki J."/>
            <person name="Takai K."/>
            <person name="Nakagawa S."/>
        </authorList>
    </citation>
    <scope>NUCLEOTIDE SEQUENCE [LARGE SCALE GENOMIC DNA]</scope>
    <source>
        <strain evidence="8 9">S502</strain>
    </source>
</reference>
<dbReference type="RefSeq" id="WP_338535486.1">
    <property type="nucleotide sequence ID" value="NZ_AP028654.1"/>
</dbReference>
<dbReference type="EMBL" id="AP028654">
    <property type="protein sequence ID" value="BEP29875.1"/>
    <property type="molecule type" value="Genomic_DNA"/>
</dbReference>
<evidence type="ECO:0000256" key="3">
    <source>
        <dbReference type="ARBA" id="ARBA00022692"/>
    </source>
</evidence>
<keyword evidence="3 6" id="KW-0812">Transmembrane</keyword>
<dbReference type="NCBIfam" id="TIGR00254">
    <property type="entry name" value="GGDEF"/>
    <property type="match status" value="1"/>
</dbReference>
<evidence type="ECO:0000256" key="1">
    <source>
        <dbReference type="ARBA" id="ARBA00004651"/>
    </source>
</evidence>
<dbReference type="AlphaFoldDB" id="A0AAU9ETX8"/>
<evidence type="ECO:0000256" key="6">
    <source>
        <dbReference type="SAM" id="Phobius"/>
    </source>
</evidence>
<feature type="transmembrane region" description="Helical" evidence="6">
    <location>
        <begin position="5"/>
        <end position="28"/>
    </location>
</feature>
<dbReference type="Gene3D" id="3.30.450.20">
    <property type="entry name" value="PAS domain"/>
    <property type="match status" value="1"/>
</dbReference>
<dbReference type="FunFam" id="3.30.70.270:FF:000001">
    <property type="entry name" value="Diguanylate cyclase domain protein"/>
    <property type="match status" value="1"/>
</dbReference>
<dbReference type="PANTHER" id="PTHR45138">
    <property type="entry name" value="REGULATORY COMPONENTS OF SENSORY TRANSDUCTION SYSTEM"/>
    <property type="match status" value="1"/>
</dbReference>
<keyword evidence="9" id="KW-1185">Reference proteome</keyword>
<feature type="domain" description="GGDEF" evidence="7">
    <location>
        <begin position="391"/>
        <end position="521"/>
    </location>
</feature>
<dbReference type="InterPro" id="IPR033479">
    <property type="entry name" value="dCache_1"/>
</dbReference>
<evidence type="ECO:0000313" key="9">
    <source>
        <dbReference type="Proteomes" id="UP001321786"/>
    </source>
</evidence>
<protein>
    <recommendedName>
        <fullName evidence="7">GGDEF domain-containing protein</fullName>
    </recommendedName>
</protein>
<dbReference type="Proteomes" id="UP001321786">
    <property type="component" value="Chromosome"/>
</dbReference>
<proteinExistence type="predicted"/>
<evidence type="ECO:0000256" key="4">
    <source>
        <dbReference type="ARBA" id="ARBA00022989"/>
    </source>
</evidence>
<dbReference type="InterPro" id="IPR000160">
    <property type="entry name" value="GGDEF_dom"/>
</dbReference>
<feature type="transmembrane region" description="Helical" evidence="6">
    <location>
        <begin position="308"/>
        <end position="327"/>
    </location>
</feature>
<dbReference type="PROSITE" id="PS50887">
    <property type="entry name" value="GGDEF"/>
    <property type="match status" value="1"/>
</dbReference>
<comment type="subcellular location">
    <subcellularLocation>
        <location evidence="1">Cell membrane</location>
        <topology evidence="1">Multi-pass membrane protein</topology>
    </subcellularLocation>
</comment>
<gene>
    <name evidence="8" type="ORF">HLPR_22060</name>
</gene>
<dbReference type="SMART" id="SM00267">
    <property type="entry name" value="GGDEF"/>
    <property type="match status" value="1"/>
</dbReference>
<dbReference type="InterPro" id="IPR050469">
    <property type="entry name" value="Diguanylate_Cyclase"/>
</dbReference>